<proteinExistence type="predicted"/>
<dbReference type="InterPro" id="IPR035992">
    <property type="entry name" value="Ricin_B-like_lectins"/>
</dbReference>
<accession>A0ABV9BWY1</accession>
<organism evidence="3 4">
    <name type="scientific">Streptomyces ehimensis</name>
    <dbReference type="NCBI Taxonomy" id="68195"/>
    <lineage>
        <taxon>Bacteria</taxon>
        <taxon>Bacillati</taxon>
        <taxon>Actinomycetota</taxon>
        <taxon>Actinomycetes</taxon>
        <taxon>Kitasatosporales</taxon>
        <taxon>Streptomycetaceae</taxon>
        <taxon>Streptomyces</taxon>
    </lineage>
</organism>
<evidence type="ECO:0000256" key="1">
    <source>
        <dbReference type="SAM" id="SignalP"/>
    </source>
</evidence>
<protein>
    <submittedName>
        <fullName evidence="3">RICIN domain-containing protein</fullName>
    </submittedName>
</protein>
<evidence type="ECO:0000259" key="2">
    <source>
        <dbReference type="Pfam" id="PF14200"/>
    </source>
</evidence>
<feature type="domain" description="Ricin B lectin" evidence="2">
    <location>
        <begin position="49"/>
        <end position="107"/>
    </location>
</feature>
<dbReference type="PROSITE" id="PS50231">
    <property type="entry name" value="RICIN_B_LECTIN"/>
    <property type="match status" value="1"/>
</dbReference>
<keyword evidence="1" id="KW-0732">Signal</keyword>
<feature type="signal peptide" evidence="1">
    <location>
        <begin position="1"/>
        <end position="41"/>
    </location>
</feature>
<reference evidence="4" key="1">
    <citation type="journal article" date="2019" name="Int. J. Syst. Evol. Microbiol.">
        <title>The Global Catalogue of Microorganisms (GCM) 10K type strain sequencing project: providing services to taxonomists for standard genome sequencing and annotation.</title>
        <authorList>
            <consortium name="The Broad Institute Genomics Platform"/>
            <consortium name="The Broad Institute Genome Sequencing Center for Infectious Disease"/>
            <person name="Wu L."/>
            <person name="Ma J."/>
        </authorList>
    </citation>
    <scope>NUCLEOTIDE SEQUENCE [LARGE SCALE GENOMIC DNA]</scope>
    <source>
        <strain evidence="4">CECT 8064</strain>
    </source>
</reference>
<keyword evidence="4" id="KW-1185">Reference proteome</keyword>
<evidence type="ECO:0000313" key="4">
    <source>
        <dbReference type="Proteomes" id="UP001595990"/>
    </source>
</evidence>
<gene>
    <name evidence="3" type="ORF">ACFPEN_36745</name>
</gene>
<sequence>MSEHQIQTGSEPGMNTLSKITSLAATPLAVIVLLAPTTSQAASPATERDGAWLTNYKSNKCLEVEGSSSKDGARVQQWDCKGQAGANWVLGPGGDGNGYVQISNSKGCPVNDLGVGAGSVGRRVAFSPIRRG</sequence>
<evidence type="ECO:0000313" key="3">
    <source>
        <dbReference type="EMBL" id="MFC4518386.1"/>
    </source>
</evidence>
<feature type="chain" id="PRO_5046320676" evidence="1">
    <location>
        <begin position="42"/>
        <end position="132"/>
    </location>
</feature>
<dbReference type="SUPFAM" id="SSF50370">
    <property type="entry name" value="Ricin B-like lectins"/>
    <property type="match status" value="1"/>
</dbReference>
<comment type="caution">
    <text evidence="3">The sequence shown here is derived from an EMBL/GenBank/DDBJ whole genome shotgun (WGS) entry which is preliminary data.</text>
</comment>
<name>A0ABV9BWY1_9ACTN</name>
<dbReference type="InterPro" id="IPR000772">
    <property type="entry name" value="Ricin_B_lectin"/>
</dbReference>
<dbReference type="Pfam" id="PF14200">
    <property type="entry name" value="RicinB_lectin_2"/>
    <property type="match status" value="1"/>
</dbReference>
<dbReference type="EMBL" id="JBHSFS010000059">
    <property type="protein sequence ID" value="MFC4518386.1"/>
    <property type="molecule type" value="Genomic_DNA"/>
</dbReference>
<dbReference type="RefSeq" id="WP_417924620.1">
    <property type="nucleotide sequence ID" value="NZ_JBHSFS010000059.1"/>
</dbReference>
<dbReference type="Gene3D" id="2.80.10.50">
    <property type="match status" value="1"/>
</dbReference>
<dbReference type="Proteomes" id="UP001595990">
    <property type="component" value="Unassembled WGS sequence"/>
</dbReference>
<dbReference type="CDD" id="cd00161">
    <property type="entry name" value="beta-trefoil_Ricin-like"/>
    <property type="match status" value="1"/>
</dbReference>